<dbReference type="EMBL" id="CP048222">
    <property type="protein sequence ID" value="QHT69496.1"/>
    <property type="molecule type" value="Genomic_DNA"/>
</dbReference>
<gene>
    <name evidence="2" type="ORF">GXP67_24045</name>
</gene>
<dbReference type="Pfam" id="PF13689">
    <property type="entry name" value="DUF4154"/>
    <property type="match status" value="1"/>
</dbReference>
<dbReference type="RefSeq" id="WP_162445485.1">
    <property type="nucleotide sequence ID" value="NZ_CP048222.1"/>
</dbReference>
<proteinExistence type="predicted"/>
<protein>
    <submittedName>
        <fullName evidence="2">YfiR family protein</fullName>
    </submittedName>
</protein>
<keyword evidence="1" id="KW-0732">Signal</keyword>
<feature type="chain" id="PRO_5025495308" evidence="1">
    <location>
        <begin position="23"/>
        <end position="171"/>
    </location>
</feature>
<feature type="signal peptide" evidence="1">
    <location>
        <begin position="1"/>
        <end position="22"/>
    </location>
</feature>
<dbReference type="KEGG" id="rhoz:GXP67_24045"/>
<sequence>MKKNILTLSFILLAGFQFQLSAQTQDYKFHSIFIYNFTKYIQWPASQQSGDFVIAVIGNSPIAAELEKITSNKVVGSQKIVVKRFKSVSEISDCHILYLPSSGSGNFDEIQGKLRGKSTLVITEKTGMAQKGSGINFVMQDNKWKFELNESATQSAGLKVSKELAQMAISA</sequence>
<organism evidence="2 3">
    <name type="scientific">Rhodocytophaga rosea</name>
    <dbReference type="NCBI Taxonomy" id="2704465"/>
    <lineage>
        <taxon>Bacteria</taxon>
        <taxon>Pseudomonadati</taxon>
        <taxon>Bacteroidota</taxon>
        <taxon>Cytophagia</taxon>
        <taxon>Cytophagales</taxon>
        <taxon>Rhodocytophagaceae</taxon>
        <taxon>Rhodocytophaga</taxon>
    </lineage>
</organism>
<dbReference type="Proteomes" id="UP000480178">
    <property type="component" value="Chromosome"/>
</dbReference>
<reference evidence="2 3" key="1">
    <citation type="submission" date="2020-01" db="EMBL/GenBank/DDBJ databases">
        <authorList>
            <person name="Kim M.K."/>
        </authorList>
    </citation>
    <scope>NUCLEOTIDE SEQUENCE [LARGE SCALE GENOMIC DNA]</scope>
    <source>
        <strain evidence="2 3">172606-1</strain>
    </source>
</reference>
<evidence type="ECO:0000256" key="1">
    <source>
        <dbReference type="SAM" id="SignalP"/>
    </source>
</evidence>
<keyword evidence="3" id="KW-1185">Reference proteome</keyword>
<name>A0A6C0GN87_9BACT</name>
<evidence type="ECO:0000313" key="2">
    <source>
        <dbReference type="EMBL" id="QHT69496.1"/>
    </source>
</evidence>
<dbReference type="AlphaFoldDB" id="A0A6C0GN87"/>
<evidence type="ECO:0000313" key="3">
    <source>
        <dbReference type="Proteomes" id="UP000480178"/>
    </source>
</evidence>
<dbReference type="InterPro" id="IPR025293">
    <property type="entry name" value="YfiR/HmsC-like"/>
</dbReference>
<accession>A0A6C0GN87</accession>